<feature type="compositionally biased region" description="Basic residues" evidence="1">
    <location>
        <begin position="1"/>
        <end position="11"/>
    </location>
</feature>
<protein>
    <submittedName>
        <fullName evidence="2">Uncharacterized protein</fullName>
    </submittedName>
</protein>
<reference evidence="3" key="1">
    <citation type="submission" date="2019-02" db="EMBL/GenBank/DDBJ databases">
        <title>Draft genome sequence of Muricauda sp. 176CP4-71.</title>
        <authorList>
            <person name="Park J.-S."/>
        </authorList>
    </citation>
    <scope>NUCLEOTIDE SEQUENCE [LARGE SCALE GENOMIC DNA]</scope>
    <source>
        <strain evidence="3">176GS2-150</strain>
    </source>
</reference>
<dbReference type="EMBL" id="SHLY01000003">
    <property type="protein sequence ID" value="TAA45876.1"/>
    <property type="molecule type" value="Genomic_DNA"/>
</dbReference>
<name>A0ABY1WP66_9GAMM</name>
<dbReference type="RefSeq" id="WP_130566815.1">
    <property type="nucleotide sequence ID" value="NZ_SHLY01000003.1"/>
</dbReference>
<keyword evidence="3" id="KW-1185">Reference proteome</keyword>
<accession>A0ABY1WP66</accession>
<feature type="region of interest" description="Disordered" evidence="1">
    <location>
        <begin position="1"/>
        <end position="37"/>
    </location>
</feature>
<comment type="caution">
    <text evidence="2">The sequence shown here is derived from an EMBL/GenBank/DDBJ whole genome shotgun (WGS) entry which is preliminary data.</text>
</comment>
<proteinExistence type="predicted"/>
<evidence type="ECO:0000256" key="1">
    <source>
        <dbReference type="SAM" id="MobiDB-lite"/>
    </source>
</evidence>
<sequence length="78" mass="8927">MKTKRQHKPRNLHAISPLMNKGGAHGKSQKAQRSADKLSYQQEWLDWETERLSEQCLGSLKETEGDTPSDHYCCRLAS</sequence>
<gene>
    <name evidence="2" type="ORF">EXY25_11005</name>
</gene>
<organism evidence="2 3">
    <name type="scientific">Corallincola spongiicola</name>
    <dbReference type="NCBI Taxonomy" id="2520508"/>
    <lineage>
        <taxon>Bacteria</taxon>
        <taxon>Pseudomonadati</taxon>
        <taxon>Pseudomonadota</taxon>
        <taxon>Gammaproteobacteria</taxon>
        <taxon>Alteromonadales</taxon>
        <taxon>Psychromonadaceae</taxon>
        <taxon>Corallincola</taxon>
    </lineage>
</organism>
<evidence type="ECO:0000313" key="2">
    <source>
        <dbReference type="EMBL" id="TAA45876.1"/>
    </source>
</evidence>
<evidence type="ECO:0000313" key="3">
    <source>
        <dbReference type="Proteomes" id="UP000292544"/>
    </source>
</evidence>
<dbReference type="Proteomes" id="UP000292544">
    <property type="component" value="Unassembled WGS sequence"/>
</dbReference>